<evidence type="ECO:0000256" key="2">
    <source>
        <dbReference type="ARBA" id="ARBA00009008"/>
    </source>
</evidence>
<organism evidence="8 9">
    <name type="scientific">Nicoliella lavandulae</name>
    <dbReference type="NCBI Taxonomy" id="3082954"/>
    <lineage>
        <taxon>Bacteria</taxon>
        <taxon>Bacillati</taxon>
        <taxon>Bacillota</taxon>
        <taxon>Bacilli</taxon>
        <taxon>Lactobacillales</taxon>
        <taxon>Lactobacillaceae</taxon>
        <taxon>Nicoliella</taxon>
    </lineage>
</organism>
<keyword evidence="6" id="KW-0131">Cell cycle</keyword>
<dbReference type="Gene3D" id="6.10.250.660">
    <property type="match status" value="1"/>
</dbReference>
<reference evidence="8 9" key="1">
    <citation type="submission" date="2023-10" db="EMBL/GenBank/DDBJ databases">
        <title>Nicoliella lavandulae sp. nov. isolated from Lavandula angustifolia flowers.</title>
        <authorList>
            <person name="Alcantara C."/>
            <person name="Zuniga M."/>
            <person name="Landete J.M."/>
            <person name="Monedero V."/>
        </authorList>
    </citation>
    <scope>NUCLEOTIDE SEQUENCE [LARGE SCALE GENOMIC DNA]</scope>
    <source>
        <strain evidence="8 9">Es01</strain>
    </source>
</reference>
<keyword evidence="9" id="KW-1185">Reference proteome</keyword>
<dbReference type="NCBIfam" id="TIGR03544">
    <property type="entry name" value="DivI1A_domain"/>
    <property type="match status" value="1"/>
</dbReference>
<evidence type="ECO:0000256" key="7">
    <source>
        <dbReference type="SAM" id="MobiDB-lite"/>
    </source>
</evidence>
<accession>A0ABU8SLK4</accession>
<evidence type="ECO:0000313" key="8">
    <source>
        <dbReference type="EMBL" id="MEJ6400791.1"/>
    </source>
</evidence>
<dbReference type="RefSeq" id="WP_339960590.1">
    <property type="nucleotide sequence ID" value="NZ_JAWMWH010000001.1"/>
</dbReference>
<dbReference type="EMBL" id="JAWMWH010000001">
    <property type="protein sequence ID" value="MEJ6400791.1"/>
    <property type="molecule type" value="Genomic_DNA"/>
</dbReference>
<dbReference type="PANTHER" id="PTHR35794">
    <property type="entry name" value="CELL DIVISION PROTEIN DIVIVA"/>
    <property type="match status" value="1"/>
</dbReference>
<protein>
    <submittedName>
        <fullName evidence="8">DivIVA domain-containing protein</fullName>
    </submittedName>
</protein>
<evidence type="ECO:0000256" key="5">
    <source>
        <dbReference type="ARBA" id="ARBA00023054"/>
    </source>
</evidence>
<comment type="similarity">
    <text evidence="2">Belongs to the DivIVA family.</text>
</comment>
<dbReference type="Pfam" id="PF05103">
    <property type="entry name" value="DivIVA"/>
    <property type="match status" value="1"/>
</dbReference>
<evidence type="ECO:0000256" key="1">
    <source>
        <dbReference type="ARBA" id="ARBA00004496"/>
    </source>
</evidence>
<evidence type="ECO:0000256" key="4">
    <source>
        <dbReference type="ARBA" id="ARBA00022618"/>
    </source>
</evidence>
<evidence type="ECO:0000313" key="9">
    <source>
        <dbReference type="Proteomes" id="UP001370590"/>
    </source>
</evidence>
<keyword evidence="5" id="KW-0175">Coiled coil</keyword>
<dbReference type="InterPro" id="IPR019933">
    <property type="entry name" value="DivIVA_domain"/>
</dbReference>
<dbReference type="PANTHER" id="PTHR35794:SF2">
    <property type="entry name" value="CELL DIVISION PROTEIN DIVIVA"/>
    <property type="match status" value="1"/>
</dbReference>
<feature type="region of interest" description="Disordered" evidence="7">
    <location>
        <begin position="173"/>
        <end position="194"/>
    </location>
</feature>
<dbReference type="Proteomes" id="UP001370590">
    <property type="component" value="Unassembled WGS sequence"/>
</dbReference>
<comment type="subcellular location">
    <subcellularLocation>
        <location evidence="1">Cytoplasm</location>
    </subcellularLocation>
</comment>
<evidence type="ECO:0000256" key="6">
    <source>
        <dbReference type="ARBA" id="ARBA00023306"/>
    </source>
</evidence>
<keyword evidence="4" id="KW-0132">Cell division</keyword>
<sequence>MVLSPQDIHNKEFSIKMRGYNIDQVNDFLDQIIKDYQITIKQNDDLRTALNDTQSKLKHFNNLQNSLNQSILVAQQAADQVKNKADGEADEIIAKANQRAQSVINDADQKAQITLYNANQRANEIISQSTKQVNGLSSEMESLKKSTQLFRQKVTALLKGQLEFTQSSDWDNLLSSESTPTVSTDGANDGLSTDKFVHNLDNSQINSVKSSQDSGNQILSNGQSSTVVYYPDGSNKQI</sequence>
<evidence type="ECO:0000256" key="3">
    <source>
        <dbReference type="ARBA" id="ARBA00022490"/>
    </source>
</evidence>
<name>A0ABU8SLK4_9LACO</name>
<dbReference type="InterPro" id="IPR007793">
    <property type="entry name" value="DivIVA_fam"/>
</dbReference>
<comment type="caution">
    <text evidence="8">The sequence shown here is derived from an EMBL/GenBank/DDBJ whole genome shotgun (WGS) entry which is preliminary data.</text>
</comment>
<gene>
    <name evidence="8" type="ORF">R4146_06400</name>
</gene>
<feature type="compositionally biased region" description="Polar residues" evidence="7">
    <location>
        <begin position="173"/>
        <end position="186"/>
    </location>
</feature>
<keyword evidence="3" id="KW-0963">Cytoplasm</keyword>
<proteinExistence type="inferred from homology"/>